<feature type="coiled-coil region" evidence="1">
    <location>
        <begin position="2"/>
        <end position="46"/>
    </location>
</feature>
<name>A0A9X7KX36_9ENTR</name>
<evidence type="ECO:0000256" key="1">
    <source>
        <dbReference type="SAM" id="Coils"/>
    </source>
</evidence>
<dbReference type="Proteomes" id="UP000246375">
    <property type="component" value="Unassembled WGS sequence"/>
</dbReference>
<dbReference type="RefSeq" id="WP_197709711.1">
    <property type="nucleotide sequence ID" value="NZ_QHMI01000058.1"/>
</dbReference>
<sequence>QLEEIELEEEIQLEEIELEEEIQLEEIELEEEIQLEEIELEEWDEDETYIDSITLTEEEDNKKPDSTIRILFFLIHLGLYRVAVMCLNGFVRVLAYMYGINISIRRRVEDYTDSVSYSSAKSTSSLNKIEQAFKRQTQRDLEKCICKLPPGYKNKGLEFISNYKDIQDNEIYFKLAMSELNYKANYQTIHPFNFTNVVSGRLKTVYFCYDLENMRKDLAIKAAKKYGYTYIEYSVYDYLYKDNMKVIIYSFLFTDEKSGYELSLDIWDYFIDRVEDDDYIYQYTEYRTEINGLDIHSLVKSKYEMHEINKDSLNIRLVFEDNNNELPVKKKRL</sequence>
<dbReference type="AlphaFoldDB" id="A0A9X7KX36"/>
<organism evidence="2 3">
    <name type="scientific">Enterobacter hormaechei</name>
    <dbReference type="NCBI Taxonomy" id="158836"/>
    <lineage>
        <taxon>Bacteria</taxon>
        <taxon>Pseudomonadati</taxon>
        <taxon>Pseudomonadota</taxon>
        <taxon>Gammaproteobacteria</taxon>
        <taxon>Enterobacterales</taxon>
        <taxon>Enterobacteriaceae</taxon>
        <taxon>Enterobacter</taxon>
        <taxon>Enterobacter cloacae complex</taxon>
    </lineage>
</organism>
<accession>A0A9X7KX36</accession>
<comment type="caution">
    <text evidence="2">The sequence shown here is derived from an EMBL/GenBank/DDBJ whole genome shotgun (WGS) entry which is preliminary data.</text>
</comment>
<dbReference type="EMBL" id="QHMI01000058">
    <property type="protein sequence ID" value="PXB32823.1"/>
    <property type="molecule type" value="Genomic_DNA"/>
</dbReference>
<evidence type="ECO:0000313" key="2">
    <source>
        <dbReference type="EMBL" id="PXB32823.1"/>
    </source>
</evidence>
<keyword evidence="1" id="KW-0175">Coiled coil</keyword>
<proteinExistence type="predicted"/>
<reference evidence="2 3" key="1">
    <citation type="submission" date="2018-05" db="EMBL/GenBank/DDBJ databases">
        <title>Evaluation of testing and processing parameters for the GenePOC Carba assay.</title>
        <authorList>
            <person name="Walsh T.R."/>
        </authorList>
    </citation>
    <scope>NUCLEOTIDE SEQUENCE [LARGE SCALE GENOMIC DNA]</scope>
    <source>
        <strain evidence="2 3">PECIMP</strain>
    </source>
</reference>
<protein>
    <submittedName>
        <fullName evidence="2">Uncharacterized protein</fullName>
    </submittedName>
</protein>
<gene>
    <name evidence="2" type="ORF">DL189_25065</name>
</gene>
<feature type="non-terminal residue" evidence="2">
    <location>
        <position position="1"/>
    </location>
</feature>
<evidence type="ECO:0000313" key="3">
    <source>
        <dbReference type="Proteomes" id="UP000246375"/>
    </source>
</evidence>